<dbReference type="HOGENOM" id="CLU_917706_0_0_1"/>
<protein>
    <recommendedName>
        <fullName evidence="3">Thiaminase-2/PQQC domain-containing protein</fullName>
    </recommendedName>
</protein>
<sequence>MLQLWLATAGISRTPPLRARTPLASIAESASVHSPLASSALTAVSCHPVVTRNEYCSWFAKGEATDEQVKDLVVQFSVFSNLFLLAQLNKVINSPTLEGAREGKEILANEIGVVFKPKKQKTAELAREAAAKGFDPSVVGVTGSVEGGVFSHRAAHFEWLCDVGKDMGLSFDQLGKRRHGSEATLHFCDALYRIYGSEDLSTALGASFAIEHWANAGFWDQLIEGFELLNAKRPAGAKRYPMGFWRFHQALEAQHAAHTMDELEEAIEDGLISDEVRFRQAAHEMLDACSIFWEGLEASRQGRPYSVTTLKAR</sequence>
<dbReference type="KEGG" id="ehx:EMIHUDRAFT_438260"/>
<dbReference type="RefSeq" id="XP_005761016.1">
    <property type="nucleotide sequence ID" value="XM_005760959.1"/>
</dbReference>
<dbReference type="Proteomes" id="UP000013827">
    <property type="component" value="Unassembled WGS sequence"/>
</dbReference>
<dbReference type="GeneID" id="17283039"/>
<dbReference type="RefSeq" id="XP_005790198.1">
    <property type="nucleotide sequence ID" value="XM_005790141.1"/>
</dbReference>
<dbReference type="Gene3D" id="1.20.910.10">
    <property type="entry name" value="Heme oxygenase-like"/>
    <property type="match status" value="1"/>
</dbReference>
<dbReference type="EnsemblProtists" id="EOD08587">
    <property type="protein sequence ID" value="EOD08587"/>
    <property type="gene ID" value="EMIHUDRAFT_438260"/>
</dbReference>
<dbReference type="eggNOG" id="ENOG502SJQT">
    <property type="taxonomic scope" value="Eukaryota"/>
</dbReference>
<dbReference type="InterPro" id="IPR016084">
    <property type="entry name" value="Haem_Oase-like_multi-hlx"/>
</dbReference>
<dbReference type="PaxDb" id="2903-EOD08587"/>
<name>A0A0D3IBF2_EMIH1</name>
<accession>A0A0D3IBF2</accession>
<organism evidence="1 2">
    <name type="scientific">Emiliania huxleyi (strain CCMP1516)</name>
    <dbReference type="NCBI Taxonomy" id="280463"/>
    <lineage>
        <taxon>Eukaryota</taxon>
        <taxon>Haptista</taxon>
        <taxon>Haptophyta</taxon>
        <taxon>Prymnesiophyceae</taxon>
        <taxon>Isochrysidales</taxon>
        <taxon>Noelaerhabdaceae</taxon>
        <taxon>Emiliania</taxon>
    </lineage>
</organism>
<reference evidence="2" key="1">
    <citation type="journal article" date="2013" name="Nature">
        <title>Pan genome of the phytoplankton Emiliania underpins its global distribution.</title>
        <authorList>
            <person name="Read B.A."/>
            <person name="Kegel J."/>
            <person name="Klute M.J."/>
            <person name="Kuo A."/>
            <person name="Lefebvre S.C."/>
            <person name="Maumus F."/>
            <person name="Mayer C."/>
            <person name="Miller J."/>
            <person name="Monier A."/>
            <person name="Salamov A."/>
            <person name="Young J."/>
            <person name="Aguilar M."/>
            <person name="Claverie J.M."/>
            <person name="Frickenhaus S."/>
            <person name="Gonzalez K."/>
            <person name="Herman E.K."/>
            <person name="Lin Y.C."/>
            <person name="Napier J."/>
            <person name="Ogata H."/>
            <person name="Sarno A.F."/>
            <person name="Shmutz J."/>
            <person name="Schroeder D."/>
            <person name="de Vargas C."/>
            <person name="Verret F."/>
            <person name="von Dassow P."/>
            <person name="Valentin K."/>
            <person name="Van de Peer Y."/>
            <person name="Wheeler G."/>
            <person name="Dacks J.B."/>
            <person name="Delwiche C.F."/>
            <person name="Dyhrman S.T."/>
            <person name="Glockner G."/>
            <person name="John U."/>
            <person name="Richards T."/>
            <person name="Worden A.Z."/>
            <person name="Zhang X."/>
            <person name="Grigoriev I.V."/>
            <person name="Allen A.E."/>
            <person name="Bidle K."/>
            <person name="Borodovsky M."/>
            <person name="Bowler C."/>
            <person name="Brownlee C."/>
            <person name="Cock J.M."/>
            <person name="Elias M."/>
            <person name="Gladyshev V.N."/>
            <person name="Groth M."/>
            <person name="Guda C."/>
            <person name="Hadaegh A."/>
            <person name="Iglesias-Rodriguez M.D."/>
            <person name="Jenkins J."/>
            <person name="Jones B.M."/>
            <person name="Lawson T."/>
            <person name="Leese F."/>
            <person name="Lindquist E."/>
            <person name="Lobanov A."/>
            <person name="Lomsadze A."/>
            <person name="Malik S.B."/>
            <person name="Marsh M.E."/>
            <person name="Mackinder L."/>
            <person name="Mock T."/>
            <person name="Mueller-Roeber B."/>
            <person name="Pagarete A."/>
            <person name="Parker M."/>
            <person name="Probert I."/>
            <person name="Quesneville H."/>
            <person name="Raines C."/>
            <person name="Rensing S.A."/>
            <person name="Riano-Pachon D.M."/>
            <person name="Richier S."/>
            <person name="Rokitta S."/>
            <person name="Shiraiwa Y."/>
            <person name="Soanes D.M."/>
            <person name="van der Giezen M."/>
            <person name="Wahlund T.M."/>
            <person name="Williams B."/>
            <person name="Wilson W."/>
            <person name="Wolfe G."/>
            <person name="Wurch L.L."/>
        </authorList>
    </citation>
    <scope>NUCLEOTIDE SEQUENCE</scope>
</reference>
<reference evidence="1" key="2">
    <citation type="submission" date="2024-10" db="UniProtKB">
        <authorList>
            <consortium name="EnsemblProtists"/>
        </authorList>
    </citation>
    <scope>IDENTIFICATION</scope>
</reference>
<dbReference type="OMA" id="WAAAGFW"/>
<dbReference type="AlphaFoldDB" id="A0A0D3IBF2"/>
<keyword evidence="2" id="KW-1185">Reference proteome</keyword>
<dbReference type="GeneID" id="17254759"/>
<dbReference type="KEGG" id="ehx:EMIHUDRAFT_440246"/>
<evidence type="ECO:0008006" key="3">
    <source>
        <dbReference type="Google" id="ProtNLM"/>
    </source>
</evidence>
<proteinExistence type="predicted"/>
<dbReference type="EnsemblProtists" id="EOD37769">
    <property type="protein sequence ID" value="EOD37769"/>
    <property type="gene ID" value="EMIHUDRAFT_440246"/>
</dbReference>
<evidence type="ECO:0000313" key="1">
    <source>
        <dbReference type="EnsemblProtists" id="EOD08587"/>
    </source>
</evidence>
<dbReference type="SUPFAM" id="SSF48613">
    <property type="entry name" value="Heme oxygenase-like"/>
    <property type="match status" value="1"/>
</dbReference>
<evidence type="ECO:0000313" key="2">
    <source>
        <dbReference type="Proteomes" id="UP000013827"/>
    </source>
</evidence>